<protein>
    <recommendedName>
        <fullName evidence="2">YetF C-terminal domain-containing protein</fullName>
    </recommendedName>
</protein>
<feature type="transmembrane region" description="Helical" evidence="1">
    <location>
        <begin position="12"/>
        <end position="29"/>
    </location>
</feature>
<dbReference type="InterPro" id="IPR023090">
    <property type="entry name" value="UPF0702_alpha/beta_dom_sf"/>
</dbReference>
<sequence>MAEVLAGSSPWAVAVEVGVLVLLALALAWRIASCRRISRMSVFDIGMAVTLAVSVLALAHGKDITPHLAFALVLLGFQIAASPGRHTRPVLLVHDGAVLAEALGQENITVQDIDTAVRDAGYASIDRVRAVVLTEDRALAVIGSTADTEQNQPVDP</sequence>
<keyword evidence="1" id="KW-0472">Membrane</keyword>
<organism evidence="3 4">
    <name type="scientific">Microvirga splendida</name>
    <dbReference type="NCBI Taxonomy" id="2795727"/>
    <lineage>
        <taxon>Bacteria</taxon>
        <taxon>Pseudomonadati</taxon>
        <taxon>Pseudomonadota</taxon>
        <taxon>Alphaproteobacteria</taxon>
        <taxon>Hyphomicrobiales</taxon>
        <taxon>Methylobacteriaceae</taxon>
        <taxon>Microvirga</taxon>
    </lineage>
</organism>
<dbReference type="RefSeq" id="WP_199049273.1">
    <property type="nucleotide sequence ID" value="NZ_JAELXT010000009.1"/>
</dbReference>
<dbReference type="Pfam" id="PF04239">
    <property type="entry name" value="DUF421"/>
    <property type="match status" value="1"/>
</dbReference>
<dbReference type="Gene3D" id="3.30.240.20">
    <property type="entry name" value="bsu07140 like domains"/>
    <property type="match status" value="1"/>
</dbReference>
<proteinExistence type="predicted"/>
<keyword evidence="1" id="KW-0812">Transmembrane</keyword>
<keyword evidence="4" id="KW-1185">Reference proteome</keyword>
<evidence type="ECO:0000313" key="4">
    <source>
        <dbReference type="Proteomes" id="UP000620670"/>
    </source>
</evidence>
<dbReference type="Proteomes" id="UP000620670">
    <property type="component" value="Unassembled WGS sequence"/>
</dbReference>
<accession>A0ABS0Y155</accession>
<name>A0ABS0Y155_9HYPH</name>
<dbReference type="EMBL" id="JAELXT010000009">
    <property type="protein sequence ID" value="MBJ6126023.1"/>
    <property type="molecule type" value="Genomic_DNA"/>
</dbReference>
<feature type="domain" description="YetF C-terminal" evidence="2">
    <location>
        <begin position="88"/>
        <end position="146"/>
    </location>
</feature>
<evidence type="ECO:0000313" key="3">
    <source>
        <dbReference type="EMBL" id="MBJ6126023.1"/>
    </source>
</evidence>
<comment type="caution">
    <text evidence="3">The sequence shown here is derived from an EMBL/GenBank/DDBJ whole genome shotgun (WGS) entry which is preliminary data.</text>
</comment>
<feature type="transmembrane region" description="Helical" evidence="1">
    <location>
        <begin position="41"/>
        <end position="58"/>
    </location>
</feature>
<gene>
    <name evidence="3" type="ORF">JAO75_11465</name>
</gene>
<reference evidence="4" key="1">
    <citation type="submission" date="2020-12" db="EMBL/GenBank/DDBJ databases">
        <title>Hymenobacter sp.</title>
        <authorList>
            <person name="Kim M.K."/>
        </authorList>
    </citation>
    <scope>NUCLEOTIDE SEQUENCE [LARGE SCALE GENOMIC DNA]</scope>
    <source>
        <strain evidence="4">BT325</strain>
    </source>
</reference>
<keyword evidence="1" id="KW-1133">Transmembrane helix</keyword>
<evidence type="ECO:0000259" key="2">
    <source>
        <dbReference type="Pfam" id="PF04239"/>
    </source>
</evidence>
<dbReference type="InterPro" id="IPR007353">
    <property type="entry name" value="DUF421"/>
</dbReference>
<evidence type="ECO:0000256" key="1">
    <source>
        <dbReference type="SAM" id="Phobius"/>
    </source>
</evidence>